<organism evidence="2 3">
    <name type="scientific">Micromonospora echinaurantiaca</name>
    <dbReference type="NCBI Taxonomy" id="47857"/>
    <lineage>
        <taxon>Bacteria</taxon>
        <taxon>Bacillati</taxon>
        <taxon>Actinomycetota</taxon>
        <taxon>Actinomycetes</taxon>
        <taxon>Micromonosporales</taxon>
        <taxon>Micromonosporaceae</taxon>
        <taxon>Micromonospora</taxon>
    </lineage>
</organism>
<dbReference type="EMBL" id="LT607750">
    <property type="protein sequence ID" value="SCG39393.1"/>
    <property type="molecule type" value="Genomic_DNA"/>
</dbReference>
<dbReference type="AlphaFoldDB" id="A0A1C5H0D4"/>
<keyword evidence="3" id="KW-1185">Reference proteome</keyword>
<reference evidence="2 3" key="1">
    <citation type="submission" date="2016-06" db="EMBL/GenBank/DDBJ databases">
        <authorList>
            <person name="Kjaerup R.B."/>
            <person name="Dalgaard T.S."/>
            <person name="Juul-Madsen H.R."/>
        </authorList>
    </citation>
    <scope>NUCLEOTIDE SEQUENCE [LARGE SCALE GENOMIC DNA]</scope>
    <source>
        <strain evidence="2 3">DSM 43904</strain>
    </source>
</reference>
<gene>
    <name evidence="2" type="ORF">GA0070609_0714</name>
</gene>
<protein>
    <submittedName>
        <fullName evidence="2">Uncharacterized protein</fullName>
    </submittedName>
</protein>
<proteinExistence type="predicted"/>
<name>A0A1C5H0D4_9ACTN</name>
<evidence type="ECO:0000313" key="2">
    <source>
        <dbReference type="EMBL" id="SCG39393.1"/>
    </source>
</evidence>
<evidence type="ECO:0000313" key="3">
    <source>
        <dbReference type="Proteomes" id="UP000198217"/>
    </source>
</evidence>
<dbReference type="Proteomes" id="UP000198217">
    <property type="component" value="Chromosome I"/>
</dbReference>
<feature type="compositionally biased region" description="Basic and acidic residues" evidence="1">
    <location>
        <begin position="84"/>
        <end position="93"/>
    </location>
</feature>
<sequence>MRLRFWRCRRPAPPATLPRRTPNERPAWATAPTQVFPIDGAGRPGRLTRAQEWRANGGHRLPSPRRSIEGPRQGGEGPRLSGEGPRRSEDGRR</sequence>
<evidence type="ECO:0000256" key="1">
    <source>
        <dbReference type="SAM" id="MobiDB-lite"/>
    </source>
</evidence>
<feature type="region of interest" description="Disordered" evidence="1">
    <location>
        <begin position="1"/>
        <end position="93"/>
    </location>
</feature>
<accession>A0A1C5H0D4</accession>
<feature type="compositionally biased region" description="Basic residues" evidence="1">
    <location>
        <begin position="1"/>
        <end position="10"/>
    </location>
</feature>